<dbReference type="GO" id="GO:0006956">
    <property type="term" value="P:complement activation"/>
    <property type="evidence" value="ECO:0007669"/>
    <property type="project" value="InterPro"/>
</dbReference>
<dbReference type="GO" id="GO:0070062">
    <property type="term" value="C:extracellular exosome"/>
    <property type="evidence" value="ECO:0007669"/>
    <property type="project" value="TreeGrafter"/>
</dbReference>
<comment type="caution">
    <text evidence="9">Lacks conserved residue(s) required for the propagation of feature annotation.</text>
</comment>
<keyword evidence="6 9" id="KW-1015">Disulfide bond</keyword>
<feature type="active site" description="Charge relay system" evidence="8">
    <location>
        <position position="470"/>
    </location>
</feature>
<dbReference type="Gene3D" id="3.40.50.410">
    <property type="entry name" value="von Willebrand factor, type A domain"/>
    <property type="match status" value="1"/>
</dbReference>
<dbReference type="GO" id="GO:0009617">
    <property type="term" value="P:response to bacterium"/>
    <property type="evidence" value="ECO:0007669"/>
    <property type="project" value="TreeGrafter"/>
</dbReference>
<feature type="active site" description="Charge relay system" evidence="8">
    <location>
        <position position="573"/>
    </location>
</feature>
<dbReference type="InterPro" id="IPR009003">
    <property type="entry name" value="Peptidase_S1_PA"/>
</dbReference>
<name>A0A3B3ZNA6_9GOBI</name>
<dbReference type="InterPro" id="IPR001254">
    <property type="entry name" value="Trypsin_dom"/>
</dbReference>
<evidence type="ECO:0000256" key="4">
    <source>
        <dbReference type="ARBA" id="ARBA00022729"/>
    </source>
</evidence>
<evidence type="ECO:0000256" key="8">
    <source>
        <dbReference type="PIRSR" id="PIRSR001154-1"/>
    </source>
</evidence>
<sequence>SLQTVVLCPGSRLAAHCSTITSLLCLGDVVWCNCSMNGMEIEGANFSLSNGLNEGSILQYQCPTGYYAYPELAYRCQLNHRWTPEPQSRLRCRRVECPDPTVLQNGYTLPINENKRYYYESKITYHCYTGYTLHGPFRRKCLENGKWSGSNPVCRQDSGDCADPGVPPGGMRFGNSFEIGDKVNFKCRSNMILIGSEQRECQVDGQWSGTETSCYYKYTYDSPWEVTGEFGRGIRNTLTSEFVDGTQKGLSITLSRNGTLNIFIALDVSESIDDDSFQSAKDAIKTLIKKVNKSWTYKTDRFGTNLNAVFERILEKMAAIKIRDSRFSEHKHVIILFTDGNFFNNNFIKRNITFKPVYLINNVITVFLPHADESDVRGLCGLYQDYGEMVEDENRKKYPWFISLTNDGRPSHCLGSLVSPRFILTAAHCFKDKSSNVTVEGTEVQAIHIHPNFNISAKVNQGVKEFYDYDVTLIELVEDAPITISLRPICIPCTVETNTALRQNLTCKEQGKPSLLPCFSHLMLLYWRISTLDTVSKNHPNITEAHVPVVATENFLCTGGRHPYLDQVSLSPSVDRLQLHYTCMLTFLSQVALVSWGSKQMRNCKNNRPVHSDDESRDFHINLFKVVPFLKSILGNTEKYFVPLLFVD</sequence>
<organism evidence="12 13">
    <name type="scientific">Periophthalmus magnuspinnatus</name>
    <dbReference type="NCBI Taxonomy" id="409849"/>
    <lineage>
        <taxon>Eukaryota</taxon>
        <taxon>Metazoa</taxon>
        <taxon>Chordata</taxon>
        <taxon>Craniata</taxon>
        <taxon>Vertebrata</taxon>
        <taxon>Euteleostomi</taxon>
        <taxon>Actinopterygii</taxon>
        <taxon>Neopterygii</taxon>
        <taxon>Teleostei</taxon>
        <taxon>Neoteleostei</taxon>
        <taxon>Acanthomorphata</taxon>
        <taxon>Gobiaria</taxon>
        <taxon>Gobiiformes</taxon>
        <taxon>Gobioidei</taxon>
        <taxon>Gobiidae</taxon>
        <taxon>Oxudercinae</taxon>
        <taxon>Periophthalmus</taxon>
    </lineage>
</organism>
<keyword evidence="7" id="KW-0325">Glycoprotein</keyword>
<comment type="subcellular location">
    <subcellularLocation>
        <location evidence="1">Secreted</location>
    </subcellularLocation>
</comment>
<dbReference type="AlphaFoldDB" id="A0A3B3ZNA6"/>
<dbReference type="InterPro" id="IPR035976">
    <property type="entry name" value="Sushi/SCR/CCP_sf"/>
</dbReference>
<dbReference type="InterPro" id="IPR036465">
    <property type="entry name" value="vWFA_dom_sf"/>
</dbReference>
<dbReference type="PROSITE" id="PS00134">
    <property type="entry name" value="TRYPSIN_HIS"/>
    <property type="match status" value="1"/>
</dbReference>
<dbReference type="Pfam" id="PF00084">
    <property type="entry name" value="Sushi"/>
    <property type="match status" value="3"/>
</dbReference>
<dbReference type="GO" id="GO:0004252">
    <property type="term" value="F:serine-type endopeptidase activity"/>
    <property type="evidence" value="ECO:0007669"/>
    <property type="project" value="InterPro"/>
</dbReference>
<dbReference type="Ensembl" id="ENSPMGT00000006218.1">
    <property type="protein sequence ID" value="ENSPMGP00000005851.1"/>
    <property type="gene ID" value="ENSPMGG00000004928.1"/>
</dbReference>
<dbReference type="InterPro" id="IPR011360">
    <property type="entry name" value="Compl_C2_B"/>
</dbReference>
<evidence type="ECO:0000256" key="6">
    <source>
        <dbReference type="ARBA" id="ARBA00023157"/>
    </source>
</evidence>
<dbReference type="SUPFAM" id="SSF57535">
    <property type="entry name" value="Complement control module/SCR domain"/>
    <property type="match status" value="3"/>
</dbReference>
<dbReference type="PIRSF" id="PIRSF001154">
    <property type="entry name" value="Compl_C2_B"/>
    <property type="match status" value="1"/>
</dbReference>
<proteinExistence type="predicted"/>
<feature type="disulfide bond" evidence="9">
    <location>
        <begin position="127"/>
        <end position="154"/>
    </location>
</feature>
<dbReference type="Proteomes" id="UP000261520">
    <property type="component" value="Unplaced"/>
</dbReference>
<dbReference type="SMART" id="SM00032">
    <property type="entry name" value="CCP"/>
    <property type="match status" value="3"/>
</dbReference>
<dbReference type="PANTHER" id="PTHR46393">
    <property type="entry name" value="SUSHI DOMAIN-CONTAINING PROTEIN"/>
    <property type="match status" value="1"/>
</dbReference>
<feature type="disulfide bond" evidence="9">
    <location>
        <begin position="187"/>
        <end position="214"/>
    </location>
</feature>
<evidence type="ECO:0008006" key="14">
    <source>
        <dbReference type="Google" id="ProtNLM"/>
    </source>
</evidence>
<keyword evidence="3 9" id="KW-0768">Sushi</keyword>
<evidence type="ECO:0000259" key="10">
    <source>
        <dbReference type="PROSITE" id="PS50240"/>
    </source>
</evidence>
<dbReference type="Gene3D" id="2.40.10.10">
    <property type="entry name" value="Trypsin-like serine proteases"/>
    <property type="match status" value="2"/>
</dbReference>
<dbReference type="PROSITE" id="PS50923">
    <property type="entry name" value="SUSHI"/>
    <property type="match status" value="3"/>
</dbReference>
<evidence type="ECO:0000313" key="12">
    <source>
        <dbReference type="Ensembl" id="ENSPMGP00000005851.1"/>
    </source>
</evidence>
<keyword evidence="2" id="KW-0964">Secreted</keyword>
<feature type="active site" description="Charge relay system" evidence="8">
    <location>
        <position position="428"/>
    </location>
</feature>
<dbReference type="Gene3D" id="2.10.70.10">
    <property type="entry name" value="Complement Module, domain 1"/>
    <property type="match status" value="3"/>
</dbReference>
<keyword evidence="5" id="KW-0677">Repeat</keyword>
<evidence type="ECO:0000256" key="3">
    <source>
        <dbReference type="ARBA" id="ARBA00022659"/>
    </source>
</evidence>
<dbReference type="InterPro" id="IPR018114">
    <property type="entry name" value="TRYPSIN_HIS"/>
</dbReference>
<feature type="domain" description="Sushi" evidence="11">
    <location>
        <begin position="159"/>
        <end position="216"/>
    </location>
</feature>
<feature type="domain" description="Sushi" evidence="11">
    <location>
        <begin position="30"/>
        <end position="94"/>
    </location>
</feature>
<reference evidence="12" key="1">
    <citation type="submission" date="2025-08" db="UniProtKB">
        <authorList>
            <consortium name="Ensembl"/>
        </authorList>
    </citation>
    <scope>IDENTIFICATION</scope>
</reference>
<dbReference type="PANTHER" id="PTHR46393:SF6">
    <property type="entry name" value="COMPLEMENT C2-RELATED"/>
    <property type="match status" value="1"/>
</dbReference>
<evidence type="ECO:0000256" key="9">
    <source>
        <dbReference type="PROSITE-ProRule" id="PRU00302"/>
    </source>
</evidence>
<dbReference type="SUPFAM" id="SSF50494">
    <property type="entry name" value="Trypsin-like serine proteases"/>
    <property type="match status" value="1"/>
</dbReference>
<protein>
    <recommendedName>
        <fullName evidence="14">Complement factor b, like</fullName>
    </recommendedName>
</protein>
<accession>A0A3B3ZNA6</accession>
<dbReference type="STRING" id="409849.ENSPMGP00000005851"/>
<evidence type="ECO:0000256" key="7">
    <source>
        <dbReference type="ARBA" id="ARBA00023180"/>
    </source>
</evidence>
<dbReference type="InterPro" id="IPR000436">
    <property type="entry name" value="Sushi_SCR_CCP_dom"/>
</dbReference>
<evidence type="ECO:0000313" key="13">
    <source>
        <dbReference type="Proteomes" id="UP000261520"/>
    </source>
</evidence>
<dbReference type="InterPro" id="IPR043504">
    <property type="entry name" value="Peptidase_S1_PA_chymotrypsin"/>
</dbReference>
<keyword evidence="4" id="KW-0732">Signal</keyword>
<feature type="domain" description="Peptidase S1" evidence="10">
    <location>
        <begin position="379"/>
        <end position="635"/>
    </location>
</feature>
<feature type="domain" description="Sushi" evidence="11">
    <location>
        <begin position="95"/>
        <end position="156"/>
    </location>
</feature>
<evidence type="ECO:0000256" key="5">
    <source>
        <dbReference type="ARBA" id="ARBA00022737"/>
    </source>
</evidence>
<dbReference type="Pfam" id="PF00089">
    <property type="entry name" value="Trypsin"/>
    <property type="match status" value="1"/>
</dbReference>
<dbReference type="GO" id="GO:0006508">
    <property type="term" value="P:proteolysis"/>
    <property type="evidence" value="ECO:0007669"/>
    <property type="project" value="InterPro"/>
</dbReference>
<evidence type="ECO:0000256" key="1">
    <source>
        <dbReference type="ARBA" id="ARBA00004613"/>
    </source>
</evidence>
<evidence type="ECO:0000256" key="2">
    <source>
        <dbReference type="ARBA" id="ARBA00022525"/>
    </source>
</evidence>
<dbReference type="SMART" id="SM00020">
    <property type="entry name" value="Tryp_SPc"/>
    <property type="match status" value="1"/>
</dbReference>
<dbReference type="CDD" id="cd00033">
    <property type="entry name" value="CCP"/>
    <property type="match status" value="3"/>
</dbReference>
<dbReference type="PROSITE" id="PS50240">
    <property type="entry name" value="TRYPSIN_DOM"/>
    <property type="match status" value="1"/>
</dbReference>
<reference evidence="12" key="2">
    <citation type="submission" date="2025-09" db="UniProtKB">
        <authorList>
            <consortium name="Ensembl"/>
        </authorList>
    </citation>
    <scope>IDENTIFICATION</scope>
</reference>
<keyword evidence="13" id="KW-1185">Reference proteome</keyword>
<dbReference type="SUPFAM" id="SSF53300">
    <property type="entry name" value="vWA-like"/>
    <property type="match status" value="1"/>
</dbReference>
<evidence type="ECO:0000259" key="11">
    <source>
        <dbReference type="PROSITE" id="PS50923"/>
    </source>
</evidence>